<evidence type="ECO:0000313" key="2">
    <source>
        <dbReference type="Proteomes" id="UP000828390"/>
    </source>
</evidence>
<comment type="caution">
    <text evidence="1">The sequence shown here is derived from an EMBL/GenBank/DDBJ whole genome shotgun (WGS) entry which is preliminary data.</text>
</comment>
<reference evidence="1" key="2">
    <citation type="submission" date="2020-11" db="EMBL/GenBank/DDBJ databases">
        <authorList>
            <person name="McCartney M.A."/>
            <person name="Auch B."/>
            <person name="Kono T."/>
            <person name="Mallez S."/>
            <person name="Becker A."/>
            <person name="Gohl D.M."/>
            <person name="Silverstein K.A.T."/>
            <person name="Koren S."/>
            <person name="Bechman K.B."/>
            <person name="Herman A."/>
            <person name="Abrahante J.E."/>
            <person name="Garbe J."/>
        </authorList>
    </citation>
    <scope>NUCLEOTIDE SEQUENCE</scope>
    <source>
        <strain evidence="1">Duluth1</strain>
        <tissue evidence="1">Whole animal</tissue>
    </source>
</reference>
<proteinExistence type="predicted"/>
<evidence type="ECO:0000313" key="1">
    <source>
        <dbReference type="EMBL" id="KAH3819267.1"/>
    </source>
</evidence>
<sequence>MSSHFRSGQRKRSKCVIRGGAEGYSLGAGWILFRSGLFPGRRIAGRRKASSVTKSKQHCHSLIAAAMTGQDPDILLGTPSPRKGHTKPSKAVCPMDLSSLKDVREEATVGIQICHSSDKKAGSHTASEAVGGLPLVEVMAIGLRI</sequence>
<name>A0A9D4GLY7_DREPO</name>
<accession>A0A9D4GLY7</accession>
<protein>
    <submittedName>
        <fullName evidence="1">Uncharacterized protein</fullName>
    </submittedName>
</protein>
<dbReference type="EMBL" id="JAIWYP010000005">
    <property type="protein sequence ID" value="KAH3819267.1"/>
    <property type="molecule type" value="Genomic_DNA"/>
</dbReference>
<organism evidence="1 2">
    <name type="scientific">Dreissena polymorpha</name>
    <name type="common">Zebra mussel</name>
    <name type="synonym">Mytilus polymorpha</name>
    <dbReference type="NCBI Taxonomy" id="45954"/>
    <lineage>
        <taxon>Eukaryota</taxon>
        <taxon>Metazoa</taxon>
        <taxon>Spiralia</taxon>
        <taxon>Lophotrochozoa</taxon>
        <taxon>Mollusca</taxon>
        <taxon>Bivalvia</taxon>
        <taxon>Autobranchia</taxon>
        <taxon>Heteroconchia</taxon>
        <taxon>Euheterodonta</taxon>
        <taxon>Imparidentia</taxon>
        <taxon>Neoheterodontei</taxon>
        <taxon>Myida</taxon>
        <taxon>Dreissenoidea</taxon>
        <taxon>Dreissenidae</taxon>
        <taxon>Dreissena</taxon>
    </lineage>
</organism>
<gene>
    <name evidence="1" type="ORF">DPMN_121001</name>
</gene>
<keyword evidence="2" id="KW-1185">Reference proteome</keyword>
<dbReference type="Proteomes" id="UP000828390">
    <property type="component" value="Unassembled WGS sequence"/>
</dbReference>
<reference evidence="1" key="1">
    <citation type="journal article" date="2019" name="bioRxiv">
        <title>The Genome of the Zebra Mussel, Dreissena polymorpha: A Resource for Invasive Species Research.</title>
        <authorList>
            <person name="McCartney M.A."/>
            <person name="Auch B."/>
            <person name="Kono T."/>
            <person name="Mallez S."/>
            <person name="Zhang Y."/>
            <person name="Obille A."/>
            <person name="Becker A."/>
            <person name="Abrahante J.E."/>
            <person name="Garbe J."/>
            <person name="Badalamenti J.P."/>
            <person name="Herman A."/>
            <person name="Mangelson H."/>
            <person name="Liachko I."/>
            <person name="Sullivan S."/>
            <person name="Sone E.D."/>
            <person name="Koren S."/>
            <person name="Silverstein K.A.T."/>
            <person name="Beckman K.B."/>
            <person name="Gohl D.M."/>
        </authorList>
    </citation>
    <scope>NUCLEOTIDE SEQUENCE</scope>
    <source>
        <strain evidence="1">Duluth1</strain>
        <tissue evidence="1">Whole animal</tissue>
    </source>
</reference>
<dbReference type="AlphaFoldDB" id="A0A9D4GLY7"/>